<accession>A0A391NLM2</accession>
<keyword evidence="2" id="KW-1185">Reference proteome</keyword>
<proteinExistence type="predicted"/>
<evidence type="ECO:0000313" key="2">
    <source>
        <dbReference type="Proteomes" id="UP000265618"/>
    </source>
</evidence>
<evidence type="ECO:0000313" key="1">
    <source>
        <dbReference type="EMBL" id="GCA62801.1"/>
    </source>
</evidence>
<gene>
    <name evidence="1" type="ORF">KIPB_005911</name>
</gene>
<dbReference type="Proteomes" id="UP000265618">
    <property type="component" value="Unassembled WGS sequence"/>
</dbReference>
<reference evidence="1 2" key="1">
    <citation type="journal article" date="2018" name="PLoS ONE">
        <title>The draft genome of Kipferlia bialata reveals reductive genome evolution in fornicate parasites.</title>
        <authorList>
            <person name="Tanifuji G."/>
            <person name="Takabayashi S."/>
            <person name="Kume K."/>
            <person name="Takagi M."/>
            <person name="Nakayama T."/>
            <person name="Kamikawa R."/>
            <person name="Inagaki Y."/>
            <person name="Hashimoto T."/>
        </authorList>
    </citation>
    <scope>NUCLEOTIDE SEQUENCE [LARGE SCALE GENOMIC DNA]</scope>
    <source>
        <strain evidence="1">NY0173</strain>
    </source>
</reference>
<name>A0A391NLM2_9EUKA</name>
<organism evidence="1 2">
    <name type="scientific">Kipferlia bialata</name>
    <dbReference type="NCBI Taxonomy" id="797122"/>
    <lineage>
        <taxon>Eukaryota</taxon>
        <taxon>Metamonada</taxon>
        <taxon>Carpediemonas-like organisms</taxon>
        <taxon>Kipferlia</taxon>
    </lineage>
</organism>
<feature type="non-terminal residue" evidence="1">
    <location>
        <position position="26"/>
    </location>
</feature>
<protein>
    <submittedName>
        <fullName evidence="1">Uncharacterized protein</fullName>
    </submittedName>
</protein>
<sequence>MVPLHQISHQMADITTIDLSNKTAFE</sequence>
<dbReference type="AlphaFoldDB" id="A0A391NLM2"/>
<comment type="caution">
    <text evidence="1">The sequence shown here is derived from an EMBL/GenBank/DDBJ whole genome shotgun (WGS) entry which is preliminary data.</text>
</comment>
<dbReference type="EMBL" id="BDIP01001452">
    <property type="protein sequence ID" value="GCA62801.1"/>
    <property type="molecule type" value="Genomic_DNA"/>
</dbReference>